<dbReference type="Gene3D" id="3.40.50.300">
    <property type="entry name" value="P-loop containing nucleotide triphosphate hydrolases"/>
    <property type="match status" value="2"/>
</dbReference>
<evidence type="ECO:0000313" key="5">
    <source>
        <dbReference type="Proteomes" id="UP000293852"/>
    </source>
</evidence>
<dbReference type="AlphaFoldDB" id="A0A4Q7M3G6"/>
<evidence type="ECO:0000259" key="3">
    <source>
        <dbReference type="Pfam" id="PF19778"/>
    </source>
</evidence>
<keyword evidence="5" id="KW-1185">Reference proteome</keyword>
<protein>
    <submittedName>
        <fullName evidence="4">Type III restriction enzyme</fullName>
    </submittedName>
</protein>
<dbReference type="RefSeq" id="WP_130413657.1">
    <property type="nucleotide sequence ID" value="NZ_SGWX01000001.1"/>
</dbReference>
<dbReference type="Pfam" id="PF19778">
    <property type="entry name" value="RE_endonuc"/>
    <property type="match status" value="1"/>
</dbReference>
<evidence type="ECO:0000256" key="1">
    <source>
        <dbReference type="SAM" id="MobiDB-lite"/>
    </source>
</evidence>
<dbReference type="InterPro" id="IPR027417">
    <property type="entry name" value="P-loop_NTPase"/>
</dbReference>
<feature type="domain" description="Helicase/UvrB N-terminal" evidence="2">
    <location>
        <begin position="128"/>
        <end position="298"/>
    </location>
</feature>
<dbReference type="GO" id="GO:0015668">
    <property type="term" value="F:type III site-specific deoxyribonuclease activity"/>
    <property type="evidence" value="ECO:0007669"/>
    <property type="project" value="InterPro"/>
</dbReference>
<dbReference type="GO" id="GO:0003677">
    <property type="term" value="F:DNA binding"/>
    <property type="evidence" value="ECO:0007669"/>
    <property type="project" value="InterPro"/>
</dbReference>
<proteinExistence type="predicted"/>
<organism evidence="4 5">
    <name type="scientific">Xylanimonas ulmi</name>
    <dbReference type="NCBI Taxonomy" id="228973"/>
    <lineage>
        <taxon>Bacteria</taxon>
        <taxon>Bacillati</taxon>
        <taxon>Actinomycetota</taxon>
        <taxon>Actinomycetes</taxon>
        <taxon>Micrococcales</taxon>
        <taxon>Promicromonosporaceae</taxon>
        <taxon>Xylanimonas</taxon>
    </lineage>
</organism>
<dbReference type="EMBL" id="SGWX01000001">
    <property type="protein sequence ID" value="RZS61172.1"/>
    <property type="molecule type" value="Genomic_DNA"/>
</dbReference>
<evidence type="ECO:0000259" key="2">
    <source>
        <dbReference type="Pfam" id="PF04851"/>
    </source>
</evidence>
<name>A0A4Q7M3G6_9MICO</name>
<feature type="region of interest" description="Disordered" evidence="1">
    <location>
        <begin position="30"/>
        <end position="53"/>
    </location>
</feature>
<accession>A0A4Q7M3G6</accession>
<dbReference type="OrthoDB" id="9776021at2"/>
<dbReference type="SUPFAM" id="SSF52540">
    <property type="entry name" value="P-loop containing nucleoside triphosphate hydrolases"/>
    <property type="match status" value="2"/>
</dbReference>
<dbReference type="Proteomes" id="UP000293852">
    <property type="component" value="Unassembled WGS sequence"/>
</dbReference>
<reference evidence="4 5" key="1">
    <citation type="submission" date="2019-02" db="EMBL/GenBank/DDBJ databases">
        <title>Sequencing the genomes of 1000 actinobacteria strains.</title>
        <authorList>
            <person name="Klenk H.-P."/>
        </authorList>
    </citation>
    <scope>NUCLEOTIDE SEQUENCE [LARGE SCALE GENOMIC DNA]</scope>
    <source>
        <strain evidence="4 5">DSM 16932</strain>
    </source>
</reference>
<dbReference type="Pfam" id="PF04851">
    <property type="entry name" value="ResIII"/>
    <property type="match status" value="1"/>
</dbReference>
<feature type="domain" description="Type III restriction enzyme C-terminal endonuclease" evidence="3">
    <location>
        <begin position="936"/>
        <end position="1044"/>
    </location>
</feature>
<dbReference type="InterPro" id="IPR045572">
    <property type="entry name" value="RE_endonuc_C"/>
</dbReference>
<dbReference type="InterPro" id="IPR006935">
    <property type="entry name" value="Helicase/UvrB_N"/>
</dbReference>
<gene>
    <name evidence="4" type="ORF">EV386_1462</name>
</gene>
<comment type="caution">
    <text evidence="4">The sequence shown here is derived from an EMBL/GenBank/DDBJ whole genome shotgun (WGS) entry which is preliminary data.</text>
</comment>
<feature type="compositionally biased region" description="Basic and acidic residues" evidence="1">
    <location>
        <begin position="30"/>
        <end position="39"/>
    </location>
</feature>
<sequence>MRLQFKVQQYQTDAVDAVVDVFAGQPKASGEKYTIDPGRRGAPRATTDGSSYVPIASGGQGELVLGGVQSKLAEPERVDSGLRNREIALSPEQVLEQIRSVQRARGLPLSTSLATSPAAPAGVPNLDVEMETGTGKTYVYIKTIMELNRRYGWSKFIVVVPSVAIREGVKKSFDITAEHFQQTYGTKPRSFVYNSSQLHELEAFSSNAGVQVMIINIQAFNSTGADNRRIYGTRKVNARGVEELVGLDDFGSRKPIDVIAANRPILIIDEPQRISAARSQESLSRFNPLMVLRYSATHRVEHNKVHRLDALDAFNEKLVKRIAVRGITVKGLAGSTAYLYVDSIEVAKGSLPRARIELEVETASGIKRQPKRVDKGTNLHALSNGIEAYKDLVVIDIDATRDVVELSNGDLILAGQITQDVSEETKRRIQIREVIGAHVSKERELFARGIKVLSLFFIDEVAKYRDYDREDTKGEYARIFEEEYALAREAALSEMDLEPGYQEYLRRDAVGDIHAGYFSIDKRSGREVDGAINKTGDEKGESKDTDAYDLILKDKERLLSPEEPVRFLFSHSALREGWDSPNVFVMGMLKRSDNTVSRRQEIGRGLRLSVDRTGERQDHPSTVHEINELTVVTDESYTSFVDGLQKEIAATLASRPKKASVKFFTGKTFTNADGVETVVAEQLATAFYNYLVKADYIDDSGAVTQTYQDAKTAEAFVTPTNPLLAPVIDGLWPLVDMLYLDVPITDGRKPKKIPLNDANFKAFQDLWGQINHKAVYQVEFDSDELIGKCIKALDKELKVAAMQYVVTAGRQLERIEADELTDGESFETKSTETVSEAVTAGSTVAYDLLGEIAEKTQLTRRTCAAILSAVQPATFAKFRLNPERFITETARIVNEQKATVIVEHLTYDALDDRFDSSIFTANQTKEDFAKAKKLDKHIYDYVVTDSGGERSFVESLDVSSEVKVYAKLPRGFFIPTPVGDYNPDWAIAFHDGKVKHVYFVAETKGSLSTLQLRGVEEVKIDCARKFFAALNPKNADNVEYNVVTSYDDLMNLVRT</sequence>
<evidence type="ECO:0000313" key="4">
    <source>
        <dbReference type="EMBL" id="RZS61172.1"/>
    </source>
</evidence>
<dbReference type="GO" id="GO:0005524">
    <property type="term" value="F:ATP binding"/>
    <property type="evidence" value="ECO:0007669"/>
    <property type="project" value="InterPro"/>
</dbReference>